<dbReference type="Gene3D" id="3.30.2310.20">
    <property type="entry name" value="RelE-like"/>
    <property type="match status" value="1"/>
</dbReference>
<name>Q39Z57_GEOMG</name>
<reference evidence="2 3" key="2">
    <citation type="journal article" date="2009" name="BMC Microbiol.">
        <title>The genome sequence of Geobacter metallireducens: features of metabolism, physiology and regulation common and dissimilar to Geobacter sulfurreducens.</title>
        <authorList>
            <person name="Aklujkar M."/>
            <person name="Krushkal J."/>
            <person name="DiBartolo G."/>
            <person name="Lapidus A."/>
            <person name="Land M.L."/>
            <person name="Lovley D.R."/>
        </authorList>
    </citation>
    <scope>NUCLEOTIDE SEQUENCE [LARGE SCALE GENOMIC DNA]</scope>
    <source>
        <strain evidence="3">ATCC 53774 / DSM 7210 / GS-15</strain>
    </source>
</reference>
<keyword evidence="3" id="KW-1185">Reference proteome</keyword>
<evidence type="ECO:0000313" key="2">
    <source>
        <dbReference type="EMBL" id="ABB30467.1"/>
    </source>
</evidence>
<dbReference type="EMBL" id="CP000148">
    <property type="protein sequence ID" value="ABB30467.1"/>
    <property type="molecule type" value="Genomic_DNA"/>
</dbReference>
<dbReference type="InterPro" id="IPR035093">
    <property type="entry name" value="RelE/ParE_toxin_dom_sf"/>
</dbReference>
<gene>
    <name evidence="2" type="ordered locus">Gmet_0221</name>
</gene>
<accession>Q39Z57</accession>
<evidence type="ECO:0000313" key="3">
    <source>
        <dbReference type="Proteomes" id="UP000007073"/>
    </source>
</evidence>
<evidence type="ECO:0000256" key="1">
    <source>
        <dbReference type="ARBA" id="ARBA00022649"/>
    </source>
</evidence>
<dbReference type="HOGENOM" id="CLU_161929_0_0_7"/>
<dbReference type="eggNOG" id="COG2026">
    <property type="taxonomic scope" value="Bacteria"/>
</dbReference>
<dbReference type="RefSeq" id="WP_004512810.1">
    <property type="nucleotide sequence ID" value="NC_007517.1"/>
</dbReference>
<dbReference type="NCBIfam" id="TIGR02385">
    <property type="entry name" value="RelE_StbE"/>
    <property type="match status" value="1"/>
</dbReference>
<sequence length="91" mass="10476">MYSVTTSEQFLRQARKFFNKHPDLRPRFAAIFEALKLDPFQPGLGLHQLSGKLAGCHAVRLTYSYRITLTLLIAEKEIILLDIGSHDEVYR</sequence>
<organism evidence="2 3">
    <name type="scientific">Geobacter metallireducens (strain ATCC 53774 / DSM 7210 / GS-15)</name>
    <dbReference type="NCBI Taxonomy" id="269799"/>
    <lineage>
        <taxon>Bacteria</taxon>
        <taxon>Pseudomonadati</taxon>
        <taxon>Thermodesulfobacteriota</taxon>
        <taxon>Desulfuromonadia</taxon>
        <taxon>Geobacterales</taxon>
        <taxon>Geobacteraceae</taxon>
        <taxon>Geobacter</taxon>
    </lineage>
</organism>
<dbReference type="AlphaFoldDB" id="Q39Z57"/>
<dbReference type="SUPFAM" id="SSF143011">
    <property type="entry name" value="RelE-like"/>
    <property type="match status" value="1"/>
</dbReference>
<proteinExistence type="predicted"/>
<protein>
    <submittedName>
        <fullName evidence="2">Toxin, RelE family</fullName>
    </submittedName>
</protein>
<dbReference type="InterPro" id="IPR007712">
    <property type="entry name" value="RelE/ParE_toxin"/>
</dbReference>
<dbReference type="STRING" id="269799.Gmet_0221"/>
<reference evidence="2 3" key="1">
    <citation type="submission" date="2005-10" db="EMBL/GenBank/DDBJ databases">
        <title>Complete sequence of Geobacter metallireducens GS-15.</title>
        <authorList>
            <consortium name="US DOE Joint Genome Institute"/>
            <person name="Copeland A."/>
            <person name="Lucas S."/>
            <person name="Lapidus A."/>
            <person name="Barry K."/>
            <person name="Detter J.C."/>
            <person name="Glavina T."/>
            <person name="Hammon N."/>
            <person name="Israni S."/>
            <person name="Pitluck S."/>
            <person name="Di Bartolo G."/>
            <person name="Chain P."/>
            <person name="Schmutz J."/>
            <person name="Larimer F."/>
            <person name="Land M."/>
            <person name="Kyrpides N."/>
            <person name="Ivanova N."/>
            <person name="Richardson P."/>
        </authorList>
    </citation>
    <scope>NUCLEOTIDE SEQUENCE [LARGE SCALE GENOMIC DNA]</scope>
    <source>
        <strain evidence="3">ATCC 53774 / DSM 7210 / GS-15</strain>
    </source>
</reference>
<dbReference type="Proteomes" id="UP000007073">
    <property type="component" value="Chromosome"/>
</dbReference>
<dbReference type="KEGG" id="gme:Gmet_0221"/>
<keyword evidence="1" id="KW-1277">Toxin-antitoxin system</keyword>